<dbReference type="HOGENOM" id="CLU_2099997_0_0_1"/>
<dbReference type="OMA" id="IEGQYVP"/>
<dbReference type="OrthoDB" id="6771899at2759"/>
<name>D6WQM8_TRICA</name>
<dbReference type="PhylomeDB" id="D6WQM8"/>
<keyword evidence="1" id="KW-0732">Signal</keyword>
<evidence type="ECO:0000313" key="2">
    <source>
        <dbReference type="EMBL" id="EFA07530.1"/>
    </source>
</evidence>
<accession>D6WQM8</accession>
<dbReference type="KEGG" id="tca:103313694"/>
<proteinExistence type="predicted"/>
<gene>
    <name evidence="2" type="primary">AUGUSTUS-3.0.2_09955</name>
    <name evidence="2" type="ORF">TcasGA2_TC009955</name>
</gene>
<dbReference type="AlphaFoldDB" id="D6WQM8"/>
<evidence type="ECO:0000256" key="1">
    <source>
        <dbReference type="SAM" id="SignalP"/>
    </source>
</evidence>
<sequence>MKTLCVVVFVGIVAAAHASLIGLGHGGVDSAAILAGPSGTVSRTGHGIIAGPAAIGVGHVGVGVVAAAPLLVPHHAAQLGLELSVPAGSGLEGQWIPDVNEKLHDDGSYKPHVYGW</sequence>
<dbReference type="EMBL" id="KQ971354">
    <property type="protein sequence ID" value="EFA07530.1"/>
    <property type="molecule type" value="Genomic_DNA"/>
</dbReference>
<reference evidence="2 3" key="2">
    <citation type="journal article" date="2010" name="Nucleic Acids Res.">
        <title>BeetleBase in 2010: revisions to provide comprehensive genomic information for Tribolium castaneum.</title>
        <authorList>
            <person name="Kim H.S."/>
            <person name="Murphy T."/>
            <person name="Xia J."/>
            <person name="Caragea D."/>
            <person name="Park Y."/>
            <person name="Beeman R.W."/>
            <person name="Lorenzen M.D."/>
            <person name="Butcher S."/>
            <person name="Manak J.R."/>
            <person name="Brown S.J."/>
        </authorList>
    </citation>
    <scope>GENOME REANNOTATION</scope>
    <source>
        <strain evidence="2 3">Georgia GA2</strain>
    </source>
</reference>
<keyword evidence="3" id="KW-1185">Reference proteome</keyword>
<feature type="chain" id="PRO_5003090068" evidence="1">
    <location>
        <begin position="19"/>
        <end position="116"/>
    </location>
</feature>
<protein>
    <submittedName>
        <fullName evidence="2">ADFb like protein</fullName>
    </submittedName>
</protein>
<organism evidence="2 3">
    <name type="scientific">Tribolium castaneum</name>
    <name type="common">Red flour beetle</name>
    <dbReference type="NCBI Taxonomy" id="7070"/>
    <lineage>
        <taxon>Eukaryota</taxon>
        <taxon>Metazoa</taxon>
        <taxon>Ecdysozoa</taxon>
        <taxon>Arthropoda</taxon>
        <taxon>Hexapoda</taxon>
        <taxon>Insecta</taxon>
        <taxon>Pterygota</taxon>
        <taxon>Neoptera</taxon>
        <taxon>Endopterygota</taxon>
        <taxon>Coleoptera</taxon>
        <taxon>Polyphaga</taxon>
        <taxon>Cucujiformia</taxon>
        <taxon>Tenebrionidae</taxon>
        <taxon>Tenebrionidae incertae sedis</taxon>
        <taxon>Tribolium</taxon>
    </lineage>
</organism>
<dbReference type="InParanoid" id="D6WQM8"/>
<feature type="signal peptide" evidence="1">
    <location>
        <begin position="1"/>
        <end position="18"/>
    </location>
</feature>
<dbReference type="Proteomes" id="UP000007266">
    <property type="component" value="Linkage group 7"/>
</dbReference>
<reference evidence="2 3" key="1">
    <citation type="journal article" date="2008" name="Nature">
        <title>The genome of the model beetle and pest Tribolium castaneum.</title>
        <authorList>
            <consortium name="Tribolium Genome Sequencing Consortium"/>
            <person name="Richards S."/>
            <person name="Gibbs R.A."/>
            <person name="Weinstock G.M."/>
            <person name="Brown S.J."/>
            <person name="Denell R."/>
            <person name="Beeman R.W."/>
            <person name="Gibbs R."/>
            <person name="Beeman R.W."/>
            <person name="Brown S.J."/>
            <person name="Bucher G."/>
            <person name="Friedrich M."/>
            <person name="Grimmelikhuijzen C.J."/>
            <person name="Klingler M."/>
            <person name="Lorenzen M."/>
            <person name="Richards S."/>
            <person name="Roth S."/>
            <person name="Schroder R."/>
            <person name="Tautz D."/>
            <person name="Zdobnov E.M."/>
            <person name="Muzny D."/>
            <person name="Gibbs R.A."/>
            <person name="Weinstock G.M."/>
            <person name="Attaway T."/>
            <person name="Bell S."/>
            <person name="Buhay C.J."/>
            <person name="Chandrabose M.N."/>
            <person name="Chavez D."/>
            <person name="Clerk-Blankenburg K.P."/>
            <person name="Cree A."/>
            <person name="Dao M."/>
            <person name="Davis C."/>
            <person name="Chacko J."/>
            <person name="Dinh H."/>
            <person name="Dugan-Rocha S."/>
            <person name="Fowler G."/>
            <person name="Garner T.T."/>
            <person name="Garnes J."/>
            <person name="Gnirke A."/>
            <person name="Hawes A."/>
            <person name="Hernandez J."/>
            <person name="Hines S."/>
            <person name="Holder M."/>
            <person name="Hume J."/>
            <person name="Jhangiani S.N."/>
            <person name="Joshi V."/>
            <person name="Khan Z.M."/>
            <person name="Jackson L."/>
            <person name="Kovar C."/>
            <person name="Kowis A."/>
            <person name="Lee S."/>
            <person name="Lewis L.R."/>
            <person name="Margolis J."/>
            <person name="Morgan M."/>
            <person name="Nazareth L.V."/>
            <person name="Nguyen N."/>
            <person name="Okwuonu G."/>
            <person name="Parker D."/>
            <person name="Richards S."/>
            <person name="Ruiz S.J."/>
            <person name="Santibanez J."/>
            <person name="Savard J."/>
            <person name="Scherer S.E."/>
            <person name="Schneider B."/>
            <person name="Sodergren E."/>
            <person name="Tautz D."/>
            <person name="Vattahil S."/>
            <person name="Villasana D."/>
            <person name="White C.S."/>
            <person name="Wright R."/>
            <person name="Park Y."/>
            <person name="Beeman R.W."/>
            <person name="Lord J."/>
            <person name="Oppert B."/>
            <person name="Lorenzen M."/>
            <person name="Brown S."/>
            <person name="Wang L."/>
            <person name="Savard J."/>
            <person name="Tautz D."/>
            <person name="Richards S."/>
            <person name="Weinstock G."/>
            <person name="Gibbs R.A."/>
            <person name="Liu Y."/>
            <person name="Worley K."/>
            <person name="Weinstock G."/>
            <person name="Elsik C.G."/>
            <person name="Reese J.T."/>
            <person name="Elhaik E."/>
            <person name="Landan G."/>
            <person name="Graur D."/>
            <person name="Arensburger P."/>
            <person name="Atkinson P."/>
            <person name="Beeman R.W."/>
            <person name="Beidler J."/>
            <person name="Brown S.J."/>
            <person name="Demuth J.P."/>
            <person name="Drury D.W."/>
            <person name="Du Y.Z."/>
            <person name="Fujiwara H."/>
            <person name="Lorenzen M."/>
            <person name="Maselli V."/>
            <person name="Osanai M."/>
            <person name="Park Y."/>
            <person name="Robertson H.M."/>
            <person name="Tu Z."/>
            <person name="Wang J.J."/>
            <person name="Wang S."/>
            <person name="Richards S."/>
            <person name="Song H."/>
            <person name="Zhang L."/>
            <person name="Sodergren E."/>
            <person name="Werner D."/>
            <person name="Stanke M."/>
            <person name="Morgenstern B."/>
            <person name="Solovyev V."/>
            <person name="Kosarev P."/>
            <person name="Brown G."/>
            <person name="Chen H.C."/>
            <person name="Ermolaeva O."/>
            <person name="Hlavina W."/>
            <person name="Kapustin Y."/>
            <person name="Kiryutin B."/>
            <person name="Kitts P."/>
            <person name="Maglott D."/>
            <person name="Pruitt K."/>
            <person name="Sapojnikov V."/>
            <person name="Souvorov A."/>
            <person name="Mackey A.J."/>
            <person name="Waterhouse R.M."/>
            <person name="Wyder S."/>
            <person name="Zdobnov E.M."/>
            <person name="Zdobnov E.M."/>
            <person name="Wyder S."/>
            <person name="Kriventseva E.V."/>
            <person name="Kadowaki T."/>
            <person name="Bork P."/>
            <person name="Aranda M."/>
            <person name="Bao R."/>
            <person name="Beermann A."/>
            <person name="Berns N."/>
            <person name="Bolognesi R."/>
            <person name="Bonneton F."/>
            <person name="Bopp D."/>
            <person name="Brown S.J."/>
            <person name="Bucher G."/>
            <person name="Butts T."/>
            <person name="Chaumot A."/>
            <person name="Denell R.E."/>
            <person name="Ferrier D.E."/>
            <person name="Friedrich M."/>
            <person name="Gordon C.M."/>
            <person name="Jindra M."/>
            <person name="Klingler M."/>
            <person name="Lan Q."/>
            <person name="Lattorff H.M."/>
            <person name="Laudet V."/>
            <person name="von Levetsow C."/>
            <person name="Liu Z."/>
            <person name="Lutz R."/>
            <person name="Lynch J.A."/>
            <person name="da Fonseca R.N."/>
            <person name="Posnien N."/>
            <person name="Reuter R."/>
            <person name="Roth S."/>
            <person name="Savard J."/>
            <person name="Schinko J.B."/>
            <person name="Schmitt C."/>
            <person name="Schoppmeier M."/>
            <person name="Schroder R."/>
            <person name="Shippy T.D."/>
            <person name="Simonnet F."/>
            <person name="Marques-Souza H."/>
            <person name="Tautz D."/>
            <person name="Tomoyasu Y."/>
            <person name="Trauner J."/>
            <person name="Van der Zee M."/>
            <person name="Vervoort M."/>
            <person name="Wittkopp N."/>
            <person name="Wimmer E.A."/>
            <person name="Yang X."/>
            <person name="Jones A.K."/>
            <person name="Sattelle D.B."/>
            <person name="Ebert P.R."/>
            <person name="Nelson D."/>
            <person name="Scott J.G."/>
            <person name="Beeman R.W."/>
            <person name="Muthukrishnan S."/>
            <person name="Kramer K.J."/>
            <person name="Arakane Y."/>
            <person name="Beeman R.W."/>
            <person name="Zhu Q."/>
            <person name="Hogenkamp D."/>
            <person name="Dixit R."/>
            <person name="Oppert B."/>
            <person name="Jiang H."/>
            <person name="Zou Z."/>
            <person name="Marshall J."/>
            <person name="Elpidina E."/>
            <person name="Vinokurov K."/>
            <person name="Oppert C."/>
            <person name="Zou Z."/>
            <person name="Evans J."/>
            <person name="Lu Z."/>
            <person name="Zhao P."/>
            <person name="Sumathipala N."/>
            <person name="Altincicek B."/>
            <person name="Vilcinskas A."/>
            <person name="Williams M."/>
            <person name="Hultmark D."/>
            <person name="Hetru C."/>
            <person name="Jiang H."/>
            <person name="Grimmelikhuijzen C.J."/>
            <person name="Hauser F."/>
            <person name="Cazzamali G."/>
            <person name="Williamson M."/>
            <person name="Park Y."/>
            <person name="Li B."/>
            <person name="Tanaka Y."/>
            <person name="Predel R."/>
            <person name="Neupert S."/>
            <person name="Schachtner J."/>
            <person name="Verleyen P."/>
            <person name="Raible F."/>
            <person name="Bork P."/>
            <person name="Friedrich M."/>
            <person name="Walden K.K."/>
            <person name="Robertson H.M."/>
            <person name="Angeli S."/>
            <person name="Foret S."/>
            <person name="Bucher G."/>
            <person name="Schuetz S."/>
            <person name="Maleszka R."/>
            <person name="Wimmer E.A."/>
            <person name="Beeman R.W."/>
            <person name="Lorenzen M."/>
            <person name="Tomoyasu Y."/>
            <person name="Miller S.C."/>
            <person name="Grossmann D."/>
            <person name="Bucher G."/>
        </authorList>
    </citation>
    <scope>NUCLEOTIDE SEQUENCE [LARGE SCALE GENOMIC DNA]</scope>
    <source>
        <strain evidence="2 3">Georgia GA2</strain>
    </source>
</reference>
<evidence type="ECO:0000313" key="3">
    <source>
        <dbReference type="Proteomes" id="UP000007266"/>
    </source>
</evidence>